<evidence type="ECO:0000313" key="1">
    <source>
        <dbReference type="EMBL" id="KAH3800959.1"/>
    </source>
</evidence>
<organism evidence="1 2">
    <name type="scientific">Dreissena polymorpha</name>
    <name type="common">Zebra mussel</name>
    <name type="synonym">Mytilus polymorpha</name>
    <dbReference type="NCBI Taxonomy" id="45954"/>
    <lineage>
        <taxon>Eukaryota</taxon>
        <taxon>Metazoa</taxon>
        <taxon>Spiralia</taxon>
        <taxon>Lophotrochozoa</taxon>
        <taxon>Mollusca</taxon>
        <taxon>Bivalvia</taxon>
        <taxon>Autobranchia</taxon>
        <taxon>Heteroconchia</taxon>
        <taxon>Euheterodonta</taxon>
        <taxon>Imparidentia</taxon>
        <taxon>Neoheterodontei</taxon>
        <taxon>Myida</taxon>
        <taxon>Dreissenoidea</taxon>
        <taxon>Dreissenidae</taxon>
        <taxon>Dreissena</taxon>
    </lineage>
</organism>
<dbReference type="Proteomes" id="UP000828390">
    <property type="component" value="Unassembled WGS sequence"/>
</dbReference>
<accession>A0A9D4J993</accession>
<name>A0A9D4J993_DREPO</name>
<dbReference type="AlphaFoldDB" id="A0A9D4J993"/>
<dbReference type="EMBL" id="JAIWYP010000007">
    <property type="protein sequence ID" value="KAH3800959.1"/>
    <property type="molecule type" value="Genomic_DNA"/>
</dbReference>
<sequence>MTAYSFCESLDSLVVQGPIFPQHCCIRGQDKQMVTVEIHFCLYKAKWWSSSDAVLA</sequence>
<gene>
    <name evidence="1" type="ORF">DPMN_154602</name>
</gene>
<proteinExistence type="predicted"/>
<evidence type="ECO:0000313" key="2">
    <source>
        <dbReference type="Proteomes" id="UP000828390"/>
    </source>
</evidence>
<protein>
    <submittedName>
        <fullName evidence="1">Uncharacterized protein</fullName>
    </submittedName>
</protein>
<reference evidence="1" key="1">
    <citation type="journal article" date="2019" name="bioRxiv">
        <title>The Genome of the Zebra Mussel, Dreissena polymorpha: A Resource for Invasive Species Research.</title>
        <authorList>
            <person name="McCartney M.A."/>
            <person name="Auch B."/>
            <person name="Kono T."/>
            <person name="Mallez S."/>
            <person name="Zhang Y."/>
            <person name="Obille A."/>
            <person name="Becker A."/>
            <person name="Abrahante J.E."/>
            <person name="Garbe J."/>
            <person name="Badalamenti J.P."/>
            <person name="Herman A."/>
            <person name="Mangelson H."/>
            <person name="Liachko I."/>
            <person name="Sullivan S."/>
            <person name="Sone E.D."/>
            <person name="Koren S."/>
            <person name="Silverstein K.A.T."/>
            <person name="Beckman K.B."/>
            <person name="Gohl D.M."/>
        </authorList>
    </citation>
    <scope>NUCLEOTIDE SEQUENCE</scope>
    <source>
        <strain evidence="1">Duluth1</strain>
        <tissue evidence="1">Whole animal</tissue>
    </source>
</reference>
<keyword evidence="2" id="KW-1185">Reference proteome</keyword>
<reference evidence="1" key="2">
    <citation type="submission" date="2020-11" db="EMBL/GenBank/DDBJ databases">
        <authorList>
            <person name="McCartney M.A."/>
            <person name="Auch B."/>
            <person name="Kono T."/>
            <person name="Mallez S."/>
            <person name="Becker A."/>
            <person name="Gohl D.M."/>
            <person name="Silverstein K.A.T."/>
            <person name="Koren S."/>
            <person name="Bechman K.B."/>
            <person name="Herman A."/>
            <person name="Abrahante J.E."/>
            <person name="Garbe J."/>
        </authorList>
    </citation>
    <scope>NUCLEOTIDE SEQUENCE</scope>
    <source>
        <strain evidence="1">Duluth1</strain>
        <tissue evidence="1">Whole animal</tissue>
    </source>
</reference>
<comment type="caution">
    <text evidence="1">The sequence shown here is derived from an EMBL/GenBank/DDBJ whole genome shotgun (WGS) entry which is preliminary data.</text>
</comment>